<dbReference type="Pfam" id="PF13442">
    <property type="entry name" value="Cytochrome_CBB3"/>
    <property type="match status" value="1"/>
</dbReference>
<name>A0ABX7C8W7_9HYPH</name>
<sequence length="214" mass="21368">MPLRPERITARAVIPMLAGLLIATPAFAGNFTAEQAAAGQQAYNSNCAQCHGRQLEGPDAPGLAGQDVMGNWDSAGGLYDFISVAMPPSAPGLLGEETYVNIVAYIMQFNGAVPDDTPLTTDRDYAVSLVAETSAGAASQAAAALDAGGAAAAPAADAAPAEETTAVPQAYTWGTQLPGGAAPAAPAATEPATPASTVPQAYTWGQQLPAAGAN</sequence>
<evidence type="ECO:0000256" key="2">
    <source>
        <dbReference type="ARBA" id="ARBA00022723"/>
    </source>
</evidence>
<evidence type="ECO:0000313" key="7">
    <source>
        <dbReference type="EMBL" id="QQR39654.1"/>
    </source>
</evidence>
<evidence type="ECO:0000259" key="6">
    <source>
        <dbReference type="PROSITE" id="PS51007"/>
    </source>
</evidence>
<evidence type="ECO:0000256" key="5">
    <source>
        <dbReference type="SAM" id="SignalP"/>
    </source>
</evidence>
<keyword evidence="5" id="KW-0732">Signal</keyword>
<accession>A0ABX7C8W7</accession>
<dbReference type="SUPFAM" id="SSF46626">
    <property type="entry name" value="Cytochrome c"/>
    <property type="match status" value="1"/>
</dbReference>
<evidence type="ECO:0000313" key="8">
    <source>
        <dbReference type="Proteomes" id="UP000595857"/>
    </source>
</evidence>
<dbReference type="Proteomes" id="UP000595857">
    <property type="component" value="Chromosome"/>
</dbReference>
<dbReference type="InterPro" id="IPR036909">
    <property type="entry name" value="Cyt_c-like_dom_sf"/>
</dbReference>
<dbReference type="InterPro" id="IPR009056">
    <property type="entry name" value="Cyt_c-like_dom"/>
</dbReference>
<evidence type="ECO:0000256" key="4">
    <source>
        <dbReference type="PROSITE-ProRule" id="PRU00433"/>
    </source>
</evidence>
<evidence type="ECO:0000256" key="3">
    <source>
        <dbReference type="ARBA" id="ARBA00023004"/>
    </source>
</evidence>
<feature type="signal peptide" evidence="5">
    <location>
        <begin position="1"/>
        <end position="28"/>
    </location>
</feature>
<evidence type="ECO:0000256" key="1">
    <source>
        <dbReference type="ARBA" id="ARBA00022617"/>
    </source>
</evidence>
<dbReference type="PROSITE" id="PS51007">
    <property type="entry name" value="CYTC"/>
    <property type="match status" value="1"/>
</dbReference>
<feature type="domain" description="Cytochrome c" evidence="6">
    <location>
        <begin position="34"/>
        <end position="110"/>
    </location>
</feature>
<keyword evidence="3 4" id="KW-0408">Iron</keyword>
<keyword evidence="2 4" id="KW-0479">Metal-binding</keyword>
<organism evidence="7 8">
    <name type="scientific">Devosia rhizoryzae</name>
    <dbReference type="NCBI Taxonomy" id="2774137"/>
    <lineage>
        <taxon>Bacteria</taxon>
        <taxon>Pseudomonadati</taxon>
        <taxon>Pseudomonadota</taxon>
        <taxon>Alphaproteobacteria</taxon>
        <taxon>Hyphomicrobiales</taxon>
        <taxon>Devosiaceae</taxon>
        <taxon>Devosia</taxon>
    </lineage>
</organism>
<dbReference type="EMBL" id="CP068046">
    <property type="protein sequence ID" value="QQR39654.1"/>
    <property type="molecule type" value="Genomic_DNA"/>
</dbReference>
<dbReference type="Gene3D" id="1.10.760.10">
    <property type="entry name" value="Cytochrome c-like domain"/>
    <property type="match status" value="1"/>
</dbReference>
<proteinExistence type="predicted"/>
<keyword evidence="8" id="KW-1185">Reference proteome</keyword>
<keyword evidence="1 4" id="KW-0349">Heme</keyword>
<feature type="chain" id="PRO_5045973064" evidence="5">
    <location>
        <begin position="29"/>
        <end position="214"/>
    </location>
</feature>
<gene>
    <name evidence="7" type="ORF">JI748_01135</name>
</gene>
<dbReference type="RefSeq" id="WP_201634095.1">
    <property type="nucleotide sequence ID" value="NZ_CP068046.1"/>
</dbReference>
<reference evidence="7 8" key="1">
    <citation type="submission" date="2021-01" db="EMBL/GenBank/DDBJ databases">
        <title>Genome seq and assembly of Devosia sp. LEGU1.</title>
        <authorList>
            <person name="Chhetri G."/>
        </authorList>
    </citation>
    <scope>NUCLEOTIDE SEQUENCE [LARGE SCALE GENOMIC DNA]</scope>
    <source>
        <strain evidence="7 8">LEGU1</strain>
    </source>
</reference>
<protein>
    <submittedName>
        <fullName evidence="7">Cytochrome c</fullName>
    </submittedName>
</protein>